<dbReference type="SUPFAM" id="SSF57850">
    <property type="entry name" value="RING/U-box"/>
    <property type="match status" value="1"/>
</dbReference>
<name>A0A438ECQ7_VITVI</name>
<dbReference type="EMBL" id="QGNW01001326">
    <property type="protein sequence ID" value="RVW45438.1"/>
    <property type="molecule type" value="Genomic_DNA"/>
</dbReference>
<proteinExistence type="predicted"/>
<dbReference type="Gene3D" id="3.30.40.10">
    <property type="entry name" value="Zinc/RING finger domain, C3HC4 (zinc finger)"/>
    <property type="match status" value="1"/>
</dbReference>
<dbReference type="Proteomes" id="UP000288805">
    <property type="component" value="Unassembled WGS sequence"/>
</dbReference>
<feature type="domain" description="RING-type" evidence="1">
    <location>
        <begin position="46"/>
        <end position="83"/>
    </location>
</feature>
<sequence>MEGKECQHPALRDLNLSPTFIAAQVAKQKALQTGAGRRRPGGGYSVCLCKIEEEEIRELRCGNMFHNDCLETWVGHRNGACPFAVCLAPPRTVNEVGEESIAFKYCAFSSRDCTMWWLH</sequence>
<dbReference type="InterPro" id="IPR013083">
    <property type="entry name" value="Znf_RING/FYVE/PHD"/>
</dbReference>
<evidence type="ECO:0000313" key="2">
    <source>
        <dbReference type="EMBL" id="RVW45438.1"/>
    </source>
</evidence>
<organism evidence="2 3">
    <name type="scientific">Vitis vinifera</name>
    <name type="common">Grape</name>
    <dbReference type="NCBI Taxonomy" id="29760"/>
    <lineage>
        <taxon>Eukaryota</taxon>
        <taxon>Viridiplantae</taxon>
        <taxon>Streptophyta</taxon>
        <taxon>Embryophyta</taxon>
        <taxon>Tracheophyta</taxon>
        <taxon>Spermatophyta</taxon>
        <taxon>Magnoliopsida</taxon>
        <taxon>eudicotyledons</taxon>
        <taxon>Gunneridae</taxon>
        <taxon>Pentapetalae</taxon>
        <taxon>rosids</taxon>
        <taxon>Vitales</taxon>
        <taxon>Vitaceae</taxon>
        <taxon>Viteae</taxon>
        <taxon>Vitis</taxon>
    </lineage>
</organism>
<protein>
    <recommendedName>
        <fullName evidence="1">RING-type domain-containing protein</fullName>
    </recommendedName>
</protein>
<evidence type="ECO:0000259" key="1">
    <source>
        <dbReference type="Pfam" id="PF13639"/>
    </source>
</evidence>
<dbReference type="AlphaFoldDB" id="A0A438ECQ7"/>
<comment type="caution">
    <text evidence="2">The sequence shown here is derived from an EMBL/GenBank/DDBJ whole genome shotgun (WGS) entry which is preliminary data.</text>
</comment>
<accession>A0A438ECQ7</accession>
<dbReference type="PANTHER" id="PTHR47258">
    <property type="match status" value="1"/>
</dbReference>
<gene>
    <name evidence="2" type="ORF">CK203_079780</name>
</gene>
<dbReference type="PANTHER" id="PTHR47258:SF1">
    <property type="entry name" value="E3 UBIQUITIN-PROTEIN LIGASE XERICO-RELATED"/>
    <property type="match status" value="1"/>
</dbReference>
<dbReference type="InterPro" id="IPR044249">
    <property type="entry name" value="XERICO-like"/>
</dbReference>
<dbReference type="Pfam" id="PF13639">
    <property type="entry name" value="zf-RING_2"/>
    <property type="match status" value="1"/>
</dbReference>
<dbReference type="InterPro" id="IPR001841">
    <property type="entry name" value="Znf_RING"/>
</dbReference>
<evidence type="ECO:0000313" key="3">
    <source>
        <dbReference type="Proteomes" id="UP000288805"/>
    </source>
</evidence>
<reference evidence="2 3" key="1">
    <citation type="journal article" date="2018" name="PLoS Genet.">
        <title>Population sequencing reveals clonal diversity and ancestral inbreeding in the grapevine cultivar Chardonnay.</title>
        <authorList>
            <person name="Roach M.J."/>
            <person name="Johnson D.L."/>
            <person name="Bohlmann J."/>
            <person name="van Vuuren H.J."/>
            <person name="Jones S.J."/>
            <person name="Pretorius I.S."/>
            <person name="Schmidt S.A."/>
            <person name="Borneman A.R."/>
        </authorList>
    </citation>
    <scope>NUCLEOTIDE SEQUENCE [LARGE SCALE GENOMIC DNA]</scope>
    <source>
        <strain evidence="3">cv. Chardonnay</strain>
        <tissue evidence="2">Leaf</tissue>
    </source>
</reference>